<sequence length="341" mass="37397">MTDPLVLPDFDNLPPVNGMPLGCAWGLFDKDGKKDIYGTLNLLTPSVVRAAAGEVQEGVSVSLDWPLGAIKRPGFGRTPFSHKITSFEEGPAKCYGFDDAVEFDTQVSSQWDSLCHFNHQPTGLAYNGIKPTKAELVQSFGNEDKEGRMPTLNHWLKRGGVVGRGVLLDYKAYADAKGIVFDPFDNHRITVRDLEDVAAFQGTELKLGDILLFRTGFTEHLEAMSGEEQAAALDNWRACGIDGSEEMARWLWNKHFSAVTGDAYSLEQIPPIIDGEEKTVAHLVLHPYLLSLFGMPIGELWDLKALSEQCAKSKRWSFMLTSAPLNIAGGVGSPPNALAIF</sequence>
<gene>
    <name evidence="2" type="ORF">BDY21DRAFT_353074</name>
</gene>
<dbReference type="Pfam" id="PF04199">
    <property type="entry name" value="Cyclase"/>
    <property type="match status" value="1"/>
</dbReference>
<accession>A0A6A6NRZ1</accession>
<dbReference type="Proteomes" id="UP000799766">
    <property type="component" value="Unassembled WGS sequence"/>
</dbReference>
<dbReference type="InterPro" id="IPR037175">
    <property type="entry name" value="KFase_sf"/>
</dbReference>
<dbReference type="EMBL" id="MU001691">
    <property type="protein sequence ID" value="KAF2454489.1"/>
    <property type="molecule type" value="Genomic_DNA"/>
</dbReference>
<dbReference type="PANTHER" id="PTHR34861">
    <property type="match status" value="1"/>
</dbReference>
<protein>
    <recommendedName>
        <fullName evidence="4">Cyclase-domain-containing protein</fullName>
    </recommendedName>
</protein>
<dbReference type="GO" id="GO:0004061">
    <property type="term" value="F:arylformamidase activity"/>
    <property type="evidence" value="ECO:0007669"/>
    <property type="project" value="InterPro"/>
</dbReference>
<dbReference type="GO" id="GO:0019441">
    <property type="term" value="P:L-tryptophan catabolic process to kynurenine"/>
    <property type="evidence" value="ECO:0007669"/>
    <property type="project" value="InterPro"/>
</dbReference>
<evidence type="ECO:0008006" key="4">
    <source>
        <dbReference type="Google" id="ProtNLM"/>
    </source>
</evidence>
<dbReference type="OrthoDB" id="5396at2759"/>
<evidence type="ECO:0000313" key="2">
    <source>
        <dbReference type="EMBL" id="KAF2454489.1"/>
    </source>
</evidence>
<keyword evidence="3" id="KW-1185">Reference proteome</keyword>
<dbReference type="SUPFAM" id="SSF102198">
    <property type="entry name" value="Putative cyclase"/>
    <property type="match status" value="1"/>
</dbReference>
<dbReference type="InterPro" id="IPR007325">
    <property type="entry name" value="KFase/CYL"/>
</dbReference>
<evidence type="ECO:0000313" key="3">
    <source>
        <dbReference type="Proteomes" id="UP000799766"/>
    </source>
</evidence>
<dbReference type="PANTHER" id="PTHR34861:SF10">
    <property type="entry name" value="CYCLASE"/>
    <property type="match status" value="1"/>
</dbReference>
<organism evidence="2 3">
    <name type="scientific">Lineolata rhizophorae</name>
    <dbReference type="NCBI Taxonomy" id="578093"/>
    <lineage>
        <taxon>Eukaryota</taxon>
        <taxon>Fungi</taxon>
        <taxon>Dikarya</taxon>
        <taxon>Ascomycota</taxon>
        <taxon>Pezizomycotina</taxon>
        <taxon>Dothideomycetes</taxon>
        <taxon>Dothideomycetes incertae sedis</taxon>
        <taxon>Lineolatales</taxon>
        <taxon>Lineolataceae</taxon>
        <taxon>Lineolata</taxon>
    </lineage>
</organism>
<dbReference type="AlphaFoldDB" id="A0A6A6NRZ1"/>
<dbReference type="Gene3D" id="3.50.30.50">
    <property type="entry name" value="Putative cyclase"/>
    <property type="match status" value="1"/>
</dbReference>
<proteinExistence type="inferred from homology"/>
<name>A0A6A6NRZ1_9PEZI</name>
<reference evidence="2" key="1">
    <citation type="journal article" date="2020" name="Stud. Mycol.">
        <title>101 Dothideomycetes genomes: a test case for predicting lifestyles and emergence of pathogens.</title>
        <authorList>
            <person name="Haridas S."/>
            <person name="Albert R."/>
            <person name="Binder M."/>
            <person name="Bloem J."/>
            <person name="Labutti K."/>
            <person name="Salamov A."/>
            <person name="Andreopoulos B."/>
            <person name="Baker S."/>
            <person name="Barry K."/>
            <person name="Bills G."/>
            <person name="Bluhm B."/>
            <person name="Cannon C."/>
            <person name="Castanera R."/>
            <person name="Culley D."/>
            <person name="Daum C."/>
            <person name="Ezra D."/>
            <person name="Gonzalez J."/>
            <person name="Henrissat B."/>
            <person name="Kuo A."/>
            <person name="Liang C."/>
            <person name="Lipzen A."/>
            <person name="Lutzoni F."/>
            <person name="Magnuson J."/>
            <person name="Mondo S."/>
            <person name="Nolan M."/>
            <person name="Ohm R."/>
            <person name="Pangilinan J."/>
            <person name="Park H.-J."/>
            <person name="Ramirez L."/>
            <person name="Alfaro M."/>
            <person name="Sun H."/>
            <person name="Tritt A."/>
            <person name="Yoshinaga Y."/>
            <person name="Zwiers L.-H."/>
            <person name="Turgeon B."/>
            <person name="Goodwin S."/>
            <person name="Spatafora J."/>
            <person name="Crous P."/>
            <person name="Grigoriev I."/>
        </authorList>
    </citation>
    <scope>NUCLEOTIDE SEQUENCE</scope>
    <source>
        <strain evidence="2">ATCC 16933</strain>
    </source>
</reference>
<evidence type="ECO:0000256" key="1">
    <source>
        <dbReference type="ARBA" id="ARBA00007865"/>
    </source>
</evidence>
<comment type="similarity">
    <text evidence="1">Belongs to the Cyclase 1 superfamily.</text>
</comment>